<keyword evidence="6" id="KW-0393">Immunoglobulin domain</keyword>
<name>A0A6P7YPP9_9AMPH</name>
<dbReference type="FunFam" id="2.60.40.10:FF:000183">
    <property type="entry name" value="Myelin-oligodendrocyte glycoprotein"/>
    <property type="match status" value="1"/>
</dbReference>
<dbReference type="InParanoid" id="A0A6P7YPP9"/>
<keyword evidence="9" id="KW-1185">Reference proteome</keyword>
<dbReference type="Pfam" id="PF07686">
    <property type="entry name" value="V-set"/>
    <property type="match status" value="1"/>
</dbReference>
<protein>
    <submittedName>
        <fullName evidence="10">Selection and upkeep of intraepithelial T-cells protein 1-like</fullName>
    </submittedName>
</protein>
<accession>A0A6P7YPP9</accession>
<dbReference type="InterPro" id="IPR007110">
    <property type="entry name" value="Ig-like_dom"/>
</dbReference>
<reference evidence="10" key="1">
    <citation type="submission" date="2025-08" db="UniProtKB">
        <authorList>
            <consortium name="RefSeq"/>
        </authorList>
    </citation>
    <scope>IDENTIFICATION</scope>
</reference>
<keyword evidence="2" id="KW-0812">Transmembrane</keyword>
<dbReference type="OrthoDB" id="9986391at2759"/>
<dbReference type="InterPro" id="IPR050504">
    <property type="entry name" value="IgSF_BTN/MOG"/>
</dbReference>
<keyword evidence="5" id="KW-1015">Disulfide bond</keyword>
<dbReference type="GO" id="GO:0005102">
    <property type="term" value="F:signaling receptor binding"/>
    <property type="evidence" value="ECO:0007669"/>
    <property type="project" value="TreeGrafter"/>
</dbReference>
<dbReference type="FunFam" id="2.60.40.10:FF:000088">
    <property type="entry name" value="Butyrophilin subfamily 1 member A1"/>
    <property type="match status" value="1"/>
</dbReference>
<evidence type="ECO:0000256" key="4">
    <source>
        <dbReference type="ARBA" id="ARBA00023136"/>
    </source>
</evidence>
<dbReference type="PANTHER" id="PTHR24100">
    <property type="entry name" value="BUTYROPHILIN"/>
    <property type="match status" value="1"/>
</dbReference>
<keyword evidence="4" id="KW-0472">Membrane</keyword>
<gene>
    <name evidence="10" type="primary">LOC115475106</name>
</gene>
<dbReference type="CDD" id="cd05713">
    <property type="entry name" value="IgV_MOG_like"/>
    <property type="match status" value="1"/>
</dbReference>
<evidence type="ECO:0000256" key="7">
    <source>
        <dbReference type="SAM" id="MobiDB-lite"/>
    </source>
</evidence>
<evidence type="ECO:0000256" key="1">
    <source>
        <dbReference type="ARBA" id="ARBA00004370"/>
    </source>
</evidence>
<dbReference type="SUPFAM" id="SSF48726">
    <property type="entry name" value="Immunoglobulin"/>
    <property type="match status" value="2"/>
</dbReference>
<comment type="subcellular location">
    <subcellularLocation>
        <location evidence="1">Membrane</location>
    </subcellularLocation>
</comment>
<dbReference type="SMART" id="SM00409">
    <property type="entry name" value="IG"/>
    <property type="match status" value="1"/>
</dbReference>
<keyword evidence="3" id="KW-1133">Transmembrane helix</keyword>
<feature type="domain" description="Ig-like" evidence="8">
    <location>
        <begin position="230"/>
        <end position="329"/>
    </location>
</feature>
<evidence type="ECO:0000256" key="6">
    <source>
        <dbReference type="ARBA" id="ARBA00023319"/>
    </source>
</evidence>
<evidence type="ECO:0000259" key="8">
    <source>
        <dbReference type="PROSITE" id="PS50835"/>
    </source>
</evidence>
<evidence type="ECO:0000313" key="9">
    <source>
        <dbReference type="Proteomes" id="UP000515156"/>
    </source>
</evidence>
<dbReference type="InterPro" id="IPR013106">
    <property type="entry name" value="Ig_V-set"/>
</dbReference>
<feature type="domain" description="Ig-like" evidence="8">
    <location>
        <begin position="335"/>
        <end position="422"/>
    </location>
</feature>
<dbReference type="GO" id="GO:0001817">
    <property type="term" value="P:regulation of cytokine production"/>
    <property type="evidence" value="ECO:0007669"/>
    <property type="project" value="TreeGrafter"/>
</dbReference>
<evidence type="ECO:0000313" key="10">
    <source>
        <dbReference type="RefSeq" id="XP_030066706.1"/>
    </source>
</evidence>
<dbReference type="Pfam" id="PF22705">
    <property type="entry name" value="C2-set_3"/>
    <property type="match status" value="1"/>
</dbReference>
<evidence type="ECO:0000256" key="2">
    <source>
        <dbReference type="ARBA" id="ARBA00022692"/>
    </source>
</evidence>
<dbReference type="InterPro" id="IPR053896">
    <property type="entry name" value="BTN3A2-like_Ig-C"/>
</dbReference>
<dbReference type="InterPro" id="IPR036179">
    <property type="entry name" value="Ig-like_dom_sf"/>
</dbReference>
<dbReference type="InterPro" id="IPR013783">
    <property type="entry name" value="Ig-like_fold"/>
</dbReference>
<dbReference type="Gene3D" id="2.60.40.10">
    <property type="entry name" value="Immunoglobulins"/>
    <property type="match status" value="2"/>
</dbReference>
<dbReference type="GeneID" id="115475106"/>
<dbReference type="InterPro" id="IPR003599">
    <property type="entry name" value="Ig_sub"/>
</dbReference>
<dbReference type="PANTHER" id="PTHR24100:SF149">
    <property type="entry name" value="BG-LIKE ANTIGEN 1-RELATED"/>
    <property type="match status" value="1"/>
</dbReference>
<proteinExistence type="predicted"/>
<dbReference type="GO" id="GO:0050852">
    <property type="term" value="P:T cell receptor signaling pathway"/>
    <property type="evidence" value="ECO:0007669"/>
    <property type="project" value="TreeGrafter"/>
</dbReference>
<dbReference type="GO" id="GO:0009897">
    <property type="term" value="C:external side of plasma membrane"/>
    <property type="evidence" value="ECO:0007669"/>
    <property type="project" value="TreeGrafter"/>
</dbReference>
<dbReference type="RefSeq" id="XP_030066706.1">
    <property type="nucleotide sequence ID" value="XM_030210846.1"/>
</dbReference>
<organism evidence="9 10">
    <name type="scientific">Microcaecilia unicolor</name>
    <dbReference type="NCBI Taxonomy" id="1415580"/>
    <lineage>
        <taxon>Eukaryota</taxon>
        <taxon>Metazoa</taxon>
        <taxon>Chordata</taxon>
        <taxon>Craniata</taxon>
        <taxon>Vertebrata</taxon>
        <taxon>Euteleostomi</taxon>
        <taxon>Amphibia</taxon>
        <taxon>Gymnophiona</taxon>
        <taxon>Siphonopidae</taxon>
        <taxon>Microcaecilia</taxon>
    </lineage>
</organism>
<dbReference type="SMART" id="SM00406">
    <property type="entry name" value="IGv"/>
    <property type="match status" value="1"/>
</dbReference>
<feature type="region of interest" description="Disordered" evidence="7">
    <location>
        <begin position="98"/>
        <end position="121"/>
    </location>
</feature>
<evidence type="ECO:0000256" key="3">
    <source>
        <dbReference type="ARBA" id="ARBA00022989"/>
    </source>
</evidence>
<sequence length="452" mass="50505">MRAPSTRRCGQLLWNIQHESQEASQNIWQQLLGFQCDLQDYTVALASTLTTQAPELPTGTSEATIPAATPSTPAASGTNVYIIQPNFTAPASVTGMQLSSKCPRMKPTASQSSGTTMRPCDRVPQGQQALPCWLLGPAADQPPSQSGGLISRVQHMQQDALMTVRTVGAPQGRTLKNFLLLQGSGYYQQLRDGSTLNIHRIYYAHYNWHLSEAENFKLISPDYPVVVILGEDVVLLCHLSPPINATNMEVRWFRTRFESLVHLYDDGKDQNNRQLPEYQGRTELIRDHISSGNVSLRIHSVRLKDEGRYICHVRSNIYYQDAELELKVTGMGSAPRISKIDCQDREMRAVCESTGWYPEPEVIWRQKDGQSLTPLSEIKIKQNGLFNVKTSLSVTISKRSNFSCCIRNIILSQERASTISISDHTNNENHQRYGLIAAAVFVAAFDLCCICC</sequence>
<dbReference type="AlphaFoldDB" id="A0A6P7YPP9"/>
<evidence type="ECO:0000256" key="5">
    <source>
        <dbReference type="ARBA" id="ARBA00023157"/>
    </source>
</evidence>
<dbReference type="KEGG" id="muo:115475106"/>
<dbReference type="PROSITE" id="PS50835">
    <property type="entry name" value="IG_LIKE"/>
    <property type="match status" value="2"/>
</dbReference>
<dbReference type="Proteomes" id="UP000515156">
    <property type="component" value="Chromosome 7"/>
</dbReference>